<sequence>MKLAASLGPSVLRQLGERVVAQTQPLHNDSSQFGTEHEHYVCNLHLSHSRVTGWTH</sequence>
<name>A0A6B9XZF5_PICSI</name>
<dbReference type="EMBL" id="MK697706">
    <property type="protein sequence ID" value="QHR92845.1"/>
    <property type="molecule type" value="Genomic_DNA"/>
</dbReference>
<organism evidence="1">
    <name type="scientific">Picea sitchensis</name>
    <name type="common">Sitka spruce</name>
    <name type="synonym">Pinus sitchensis</name>
    <dbReference type="NCBI Taxonomy" id="3332"/>
    <lineage>
        <taxon>Eukaryota</taxon>
        <taxon>Viridiplantae</taxon>
        <taxon>Streptophyta</taxon>
        <taxon>Embryophyta</taxon>
        <taxon>Tracheophyta</taxon>
        <taxon>Spermatophyta</taxon>
        <taxon>Pinopsida</taxon>
        <taxon>Pinidae</taxon>
        <taxon>Conifers I</taxon>
        <taxon>Pinales</taxon>
        <taxon>Pinaceae</taxon>
        <taxon>Picea</taxon>
    </lineage>
</organism>
<geneLocation type="mitochondrion" evidence="1"/>
<accession>A0A6B9XZF5</accession>
<dbReference type="AlphaFoldDB" id="A0A6B9XZF5"/>
<keyword evidence="1" id="KW-0496">Mitochondrion</keyword>
<proteinExistence type="predicted"/>
<protein>
    <submittedName>
        <fullName evidence="1">Uncharacterized protein</fullName>
    </submittedName>
</protein>
<evidence type="ECO:0000313" key="1">
    <source>
        <dbReference type="EMBL" id="QHR92845.1"/>
    </source>
</evidence>
<gene>
    <name evidence="1" type="primary">orf06947</name>
    <name evidence="1" type="ORF">Q903MT_gene6893</name>
</gene>
<reference evidence="1" key="1">
    <citation type="submission" date="2019-03" db="EMBL/GenBank/DDBJ databases">
        <title>Largest Complete Mitochondrial Genome of a Gymnosperm, Sitka Spruce (Picea sitchensis), Indicates Complex Physical Structure.</title>
        <authorList>
            <person name="Jackman S.D."/>
            <person name="Coombe L."/>
            <person name="Warren R."/>
            <person name="Kirk H."/>
            <person name="Trinh E."/>
            <person name="McLeod T."/>
            <person name="Pleasance S."/>
            <person name="Pandoh P."/>
            <person name="Zhao Y."/>
            <person name="Coope R."/>
            <person name="Bousquet J."/>
            <person name="Bohlmann J.C."/>
            <person name="Jones S.J.M."/>
            <person name="Birol I."/>
        </authorList>
    </citation>
    <scope>NUCLEOTIDE SEQUENCE</scope>
    <source>
        <strain evidence="1">Q903</strain>
    </source>
</reference>